<feature type="active site" description="Proton acceptor" evidence="9">
    <location>
        <position position="252"/>
    </location>
</feature>
<feature type="binding site" evidence="9">
    <location>
        <begin position="11"/>
        <end position="13"/>
    </location>
    <ligand>
        <name>substrate</name>
    </ligand>
</feature>
<organism evidence="12 13">
    <name type="scientific">Mammaliicoccus sciuri</name>
    <name type="common">Staphylococcus sciuri</name>
    <dbReference type="NCBI Taxonomy" id="1296"/>
    <lineage>
        <taxon>Bacteria</taxon>
        <taxon>Bacillati</taxon>
        <taxon>Bacillota</taxon>
        <taxon>Bacilli</taxon>
        <taxon>Bacillales</taxon>
        <taxon>Staphylococcaceae</taxon>
        <taxon>Mammaliicoccus</taxon>
    </lineage>
</organism>
<comment type="similarity">
    <text evidence="9">Belongs to the carbohydrate kinase PfkB family. Deoxyribokinase subfamily.</text>
</comment>
<keyword evidence="1 9" id="KW-0808">Transferase</keyword>
<dbReference type="InterPro" id="IPR011611">
    <property type="entry name" value="PfkB_dom"/>
</dbReference>
<dbReference type="PIRSF" id="PIRSF000535">
    <property type="entry name" value="1PFK/6PFK/LacC"/>
    <property type="match status" value="1"/>
</dbReference>
<dbReference type="RefSeq" id="WP_058611369.1">
    <property type="nucleotide sequence ID" value="NZ_CP067416.1"/>
</dbReference>
<dbReference type="InterPro" id="IPR002139">
    <property type="entry name" value="Ribo/fructo_kinase"/>
</dbReference>
<keyword evidence="5 9" id="KW-0067">ATP-binding</keyword>
<dbReference type="Proteomes" id="UP001204068">
    <property type="component" value="Unassembled WGS sequence"/>
</dbReference>
<dbReference type="SUPFAM" id="SSF53613">
    <property type="entry name" value="Ribokinase-like"/>
    <property type="match status" value="1"/>
</dbReference>
<evidence type="ECO:0000256" key="6">
    <source>
        <dbReference type="ARBA" id="ARBA00022842"/>
    </source>
</evidence>
<feature type="binding site" evidence="9">
    <location>
        <position position="252"/>
    </location>
    <ligand>
        <name>substrate</name>
    </ligand>
</feature>
<proteinExistence type="inferred from homology"/>
<evidence type="ECO:0000256" key="4">
    <source>
        <dbReference type="ARBA" id="ARBA00022777"/>
    </source>
</evidence>
<gene>
    <name evidence="12" type="primary">rbsK</name>
    <name evidence="9" type="synonym">deoK</name>
    <name evidence="12" type="ORF">NQ032_14630</name>
</gene>
<dbReference type="InterPro" id="IPR017583">
    <property type="entry name" value="Tagatose/fructose_Pkinase"/>
</dbReference>
<feature type="site" description="Important for substrate specificity" evidence="9">
    <location>
        <position position="11"/>
    </location>
</feature>
<feature type="binding site" evidence="9">
    <location>
        <begin position="220"/>
        <end position="225"/>
    </location>
    <ligand>
        <name>ATP</name>
        <dbReference type="ChEBI" id="CHEBI:30616"/>
    </ligand>
</feature>
<dbReference type="Gene3D" id="3.40.1190.20">
    <property type="match status" value="1"/>
</dbReference>
<evidence type="ECO:0000256" key="10">
    <source>
        <dbReference type="PIRNR" id="PIRNR000535"/>
    </source>
</evidence>
<protein>
    <recommendedName>
        <fullName evidence="9">Deoxyribokinase</fullName>
        <shortName evidence="9">dRK</shortName>
        <ecNumber evidence="9">2.7.1.229</ecNumber>
    </recommendedName>
    <alternativeName>
        <fullName evidence="9">ATP:2-deoxy-D-ribose 5-phosphotransferase</fullName>
    </alternativeName>
</protein>
<dbReference type="EC" id="2.7.1.229" evidence="9"/>
<dbReference type="PANTHER" id="PTHR10584">
    <property type="entry name" value="SUGAR KINASE"/>
    <property type="match status" value="1"/>
</dbReference>
<comment type="subcellular location">
    <subcellularLocation>
        <location evidence="9">Cytoplasm</location>
    </subcellularLocation>
</comment>
<keyword evidence="7 9" id="KW-0630">Potassium</keyword>
<feature type="binding site" evidence="9">
    <location>
        <position position="246"/>
    </location>
    <ligand>
        <name>K(+)</name>
        <dbReference type="ChEBI" id="CHEBI:29103"/>
    </ligand>
</feature>
<accession>A0AAW5LHL3</accession>
<evidence type="ECO:0000313" key="12">
    <source>
        <dbReference type="EMBL" id="MCQ9304842.1"/>
    </source>
</evidence>
<dbReference type="GO" id="GO:0005829">
    <property type="term" value="C:cytosol"/>
    <property type="evidence" value="ECO:0007669"/>
    <property type="project" value="TreeGrafter"/>
</dbReference>
<feature type="binding site" evidence="9">
    <location>
        <begin position="251"/>
        <end position="252"/>
    </location>
    <ligand>
        <name>ATP</name>
        <dbReference type="ChEBI" id="CHEBI:30616"/>
    </ligand>
</feature>
<evidence type="ECO:0000313" key="13">
    <source>
        <dbReference type="Proteomes" id="UP001204068"/>
    </source>
</evidence>
<evidence type="ECO:0000256" key="2">
    <source>
        <dbReference type="ARBA" id="ARBA00022723"/>
    </source>
</evidence>
<evidence type="ECO:0000256" key="7">
    <source>
        <dbReference type="ARBA" id="ARBA00022958"/>
    </source>
</evidence>
<dbReference type="GO" id="GO:0004747">
    <property type="term" value="F:ribokinase activity"/>
    <property type="evidence" value="ECO:0007669"/>
    <property type="project" value="UniProtKB-UniRule"/>
</dbReference>
<keyword evidence="9" id="KW-0963">Cytoplasm</keyword>
<comment type="catalytic activity">
    <reaction evidence="10">
        <text>D-tagatofuranose 6-phosphate + ATP = D-tagatofuranose 1,6-bisphosphate + ADP + H(+)</text>
        <dbReference type="Rhea" id="RHEA:12420"/>
        <dbReference type="ChEBI" id="CHEBI:15378"/>
        <dbReference type="ChEBI" id="CHEBI:30616"/>
        <dbReference type="ChEBI" id="CHEBI:58694"/>
        <dbReference type="ChEBI" id="CHEBI:58695"/>
        <dbReference type="ChEBI" id="CHEBI:456216"/>
        <dbReference type="EC" id="2.7.1.144"/>
    </reaction>
</comment>
<dbReference type="GO" id="GO:0006014">
    <property type="term" value="P:D-ribose metabolic process"/>
    <property type="evidence" value="ECO:0007669"/>
    <property type="project" value="UniProtKB-UniRule"/>
</dbReference>
<evidence type="ECO:0000259" key="11">
    <source>
        <dbReference type="Pfam" id="PF00294"/>
    </source>
</evidence>
<dbReference type="Pfam" id="PF00294">
    <property type="entry name" value="PfkB"/>
    <property type="match status" value="1"/>
</dbReference>
<dbReference type="GO" id="GO:0005524">
    <property type="term" value="F:ATP binding"/>
    <property type="evidence" value="ECO:0007669"/>
    <property type="project" value="UniProtKB-UniRule"/>
</dbReference>
<comment type="function">
    <text evidence="9">Catalyzes the ATP-dependent phosphorylation of 2-deoxy-D-ribose to 2-deoxy-D-ribose 5-phosphate (dRib-5P), allowing the use of deoxyribose as the sole carbon source.</text>
</comment>
<comment type="subunit">
    <text evidence="9">Homodimer.</text>
</comment>
<evidence type="ECO:0000256" key="1">
    <source>
        <dbReference type="ARBA" id="ARBA00022679"/>
    </source>
</evidence>
<feature type="binding site" evidence="9">
    <location>
        <position position="291"/>
    </location>
    <ligand>
        <name>K(+)</name>
        <dbReference type="ChEBI" id="CHEBI:29103"/>
    </ligand>
</feature>
<dbReference type="GO" id="GO:0005988">
    <property type="term" value="P:lactose metabolic process"/>
    <property type="evidence" value="ECO:0007669"/>
    <property type="project" value="UniProtKB-KW"/>
</dbReference>
<comment type="similarity">
    <text evidence="10">Belongs to the carbohydrate kinase PfkB family. LacC subfamily.</text>
</comment>
<sequence>MKKILVIGSFMTDLVFKTSKMPVTGETLIAEKYEKYTGGKGANQAVAASRLGGNVEMIGKLGKDEFGEEHIEKLKEEHIEYQSIMFDDESRTGVGNVTIDKDGNNKILIVPGANLKIVEEEIIKNEHIIKSSDIIVLQLEIPINVVYKCIELAYKYGKTIILNPAPAQEIDKNIAHKVDYIIPNETEAEVLTKCKVESANDAKIAAQILLDQGYKHTIITLGNKGAIYATNGQWKYFNSMNVQAVDTTAAGDSFIGTLAYGIAEGFDIEKIMSIAIKASACTVKKMGAQPSLPKWKDIMQLEEIAEY</sequence>
<dbReference type="AlphaFoldDB" id="A0AAW5LHL3"/>
<name>A0AAW5LHL3_MAMSC</name>
<evidence type="ECO:0000256" key="3">
    <source>
        <dbReference type="ARBA" id="ARBA00022741"/>
    </source>
</evidence>
<dbReference type="GO" id="GO:0009024">
    <property type="term" value="F:tagatose-6-phosphate kinase activity"/>
    <property type="evidence" value="ECO:0007669"/>
    <property type="project" value="UniProtKB-EC"/>
</dbReference>
<dbReference type="InterPro" id="IPR029056">
    <property type="entry name" value="Ribokinase-like"/>
</dbReference>
<dbReference type="HAMAP" id="MF_01987">
    <property type="entry name" value="Ribokinase"/>
    <property type="match status" value="1"/>
</dbReference>
<feature type="binding site" evidence="9">
    <location>
        <position position="287"/>
    </location>
    <ligand>
        <name>K(+)</name>
        <dbReference type="ChEBI" id="CHEBI:29103"/>
    </ligand>
</feature>
<evidence type="ECO:0000256" key="9">
    <source>
        <dbReference type="HAMAP-Rule" id="MF_01987"/>
    </source>
</evidence>
<evidence type="ECO:0000256" key="5">
    <source>
        <dbReference type="ARBA" id="ARBA00022840"/>
    </source>
</evidence>
<dbReference type="CDD" id="cd01174">
    <property type="entry name" value="ribokinase"/>
    <property type="match status" value="1"/>
</dbReference>
<feature type="binding site" evidence="9">
    <location>
        <position position="248"/>
    </location>
    <ligand>
        <name>K(+)</name>
        <dbReference type="ChEBI" id="CHEBI:29103"/>
    </ligand>
</feature>
<dbReference type="EMBL" id="JANILD010000008">
    <property type="protein sequence ID" value="MCQ9304842.1"/>
    <property type="molecule type" value="Genomic_DNA"/>
</dbReference>
<dbReference type="InterPro" id="IPR011877">
    <property type="entry name" value="Ribokinase"/>
</dbReference>
<feature type="binding site" evidence="9">
    <location>
        <begin position="39"/>
        <end position="43"/>
    </location>
    <ligand>
        <name>substrate</name>
    </ligand>
</feature>
<dbReference type="PRINTS" id="PR00990">
    <property type="entry name" value="RIBOKINASE"/>
</dbReference>
<keyword evidence="6 9" id="KW-0460">Magnesium</keyword>
<comment type="caution">
    <text evidence="12">The sequence shown here is derived from an EMBL/GenBank/DDBJ whole genome shotgun (WGS) entry which is preliminary data.</text>
</comment>
<feature type="binding site" evidence="9">
    <location>
        <position position="140"/>
    </location>
    <ligand>
        <name>substrate</name>
    </ligand>
</feature>
<comment type="cofactor">
    <cofactor evidence="9">
        <name>Mg(2+)</name>
        <dbReference type="ChEBI" id="CHEBI:18420"/>
    </cofactor>
</comment>
<comment type="caution">
    <text evidence="9">Lacks conserved residue(s) required for the propagation of feature annotation.</text>
</comment>
<keyword evidence="4 9" id="KW-0418">Kinase</keyword>
<comment type="pathway">
    <text evidence="10">Carbohydrate metabolism; D-tagatose 6-phosphate degradation; D-glyceraldehyde 3-phosphate and glycerone phosphate from D-tagatose 6-phosphate: step 1/2.</text>
</comment>
<evidence type="ECO:0000256" key="8">
    <source>
        <dbReference type="ARBA" id="ARBA00023277"/>
    </source>
</evidence>
<feature type="binding site" evidence="9">
    <location>
        <position position="282"/>
    </location>
    <ligand>
        <name>K(+)</name>
        <dbReference type="ChEBI" id="CHEBI:29103"/>
    </ligand>
</feature>
<feature type="binding site" evidence="9">
    <location>
        <position position="285"/>
    </location>
    <ligand>
        <name>K(+)</name>
        <dbReference type="ChEBI" id="CHEBI:29103"/>
    </ligand>
</feature>
<keyword evidence="2 9" id="KW-0479">Metal-binding</keyword>
<feature type="domain" description="Carbohydrate kinase PfkB" evidence="11">
    <location>
        <begin position="1"/>
        <end position="294"/>
    </location>
</feature>
<dbReference type="NCBIfam" id="TIGR02152">
    <property type="entry name" value="D_ribokin_bact"/>
    <property type="match status" value="1"/>
</dbReference>
<keyword evidence="3 9" id="KW-0547">Nucleotide-binding</keyword>
<feature type="binding site" evidence="9">
    <location>
        <position position="184"/>
    </location>
    <ligand>
        <name>ATP</name>
        <dbReference type="ChEBI" id="CHEBI:30616"/>
    </ligand>
</feature>
<dbReference type="PANTHER" id="PTHR10584:SF166">
    <property type="entry name" value="RIBOKINASE"/>
    <property type="match status" value="1"/>
</dbReference>
<reference evidence="12" key="1">
    <citation type="submission" date="2022-07" db="EMBL/GenBank/DDBJ databases">
        <title>Bacterial species isolated from the porcine tonsil microbiota.</title>
        <authorList>
            <person name="Oliveira I.M.F."/>
        </authorList>
    </citation>
    <scope>NUCLEOTIDE SEQUENCE</scope>
    <source>
        <strain evidence="12">8QC2O2</strain>
    </source>
</reference>
<dbReference type="GO" id="GO:0046872">
    <property type="term" value="F:metal ion binding"/>
    <property type="evidence" value="ECO:0007669"/>
    <property type="project" value="UniProtKB-KW"/>
</dbReference>
<keyword evidence="10" id="KW-0423">Lactose metabolism</keyword>
<keyword evidence="8 9" id="KW-0119">Carbohydrate metabolism</keyword>
<comment type="catalytic activity">
    <reaction evidence="9">
        <text>2-deoxy-D-ribose + ATP = 2-deoxy-D-ribose 5-phosphate + ADP + H(+)</text>
        <dbReference type="Rhea" id="RHEA:30871"/>
        <dbReference type="ChEBI" id="CHEBI:15378"/>
        <dbReference type="ChEBI" id="CHEBI:30616"/>
        <dbReference type="ChEBI" id="CHEBI:62877"/>
        <dbReference type="ChEBI" id="CHEBI:90761"/>
        <dbReference type="ChEBI" id="CHEBI:456216"/>
        <dbReference type="EC" id="2.7.1.229"/>
    </reaction>
</comment>